<proteinExistence type="predicted"/>
<dbReference type="Proteomes" id="UP000018458">
    <property type="component" value="Unassembled WGS sequence"/>
</dbReference>
<dbReference type="InterPro" id="IPR036286">
    <property type="entry name" value="LexA/Signal_pep-like_sf"/>
</dbReference>
<evidence type="ECO:0000313" key="3">
    <source>
        <dbReference type="Proteomes" id="UP000018458"/>
    </source>
</evidence>
<dbReference type="STRING" id="762983.HMPREF9444_01782"/>
<sequence>MIENNNFYKFIERFKNKEFPSFNLNSYLEVNNPYSFCFRVSDDSMLQFSLQKGDIVVCRHDLEPKKGDLIVIYMNGGMKIWKKEDDIQPILIEYCIKVTNPRSSDPQGYFVGVVCSMFRSITKLQEKIKKRRESSSQK</sequence>
<reference evidence="2 3" key="1">
    <citation type="submission" date="2011-01" db="EMBL/GenBank/DDBJ databases">
        <authorList>
            <person name="Weinstock G."/>
            <person name="Sodergren E."/>
            <person name="Clifton S."/>
            <person name="Fulton L."/>
            <person name="Fulton B."/>
            <person name="Courtney L."/>
            <person name="Fronick C."/>
            <person name="Harrison M."/>
            <person name="Strong C."/>
            <person name="Farmer C."/>
            <person name="Delahaunty K."/>
            <person name="Markovic C."/>
            <person name="Hall O."/>
            <person name="Minx P."/>
            <person name="Tomlinson C."/>
            <person name="Mitreva M."/>
            <person name="Hou S."/>
            <person name="Chen J."/>
            <person name="Wollam A."/>
            <person name="Pepin K.H."/>
            <person name="Johnson M."/>
            <person name="Bhonagiri V."/>
            <person name="Zhang X."/>
            <person name="Suruliraj S."/>
            <person name="Warren W."/>
            <person name="Chinwalla A."/>
            <person name="Mardis E.R."/>
            <person name="Wilson R.K."/>
        </authorList>
    </citation>
    <scope>NUCLEOTIDE SEQUENCE [LARGE SCALE GENOMIC DNA]</scope>
    <source>
        <strain evidence="3">DSM 22608 / JCM 16073 / KCTC 15190 / YIT 12066</strain>
    </source>
</reference>
<accession>E8LM09</accession>
<gene>
    <name evidence="2" type="ORF">HMPREF9444_01782</name>
</gene>
<dbReference type="Pfam" id="PF00717">
    <property type="entry name" value="Peptidase_S24"/>
    <property type="match status" value="1"/>
</dbReference>
<evidence type="ECO:0000259" key="1">
    <source>
        <dbReference type="Pfam" id="PF00717"/>
    </source>
</evidence>
<dbReference type="InterPro" id="IPR039418">
    <property type="entry name" value="LexA-like"/>
</dbReference>
<dbReference type="OrthoDB" id="9802364at2"/>
<keyword evidence="3" id="KW-1185">Reference proteome</keyword>
<comment type="caution">
    <text evidence="2">The sequence shown here is derived from an EMBL/GenBank/DDBJ whole genome shotgun (WGS) entry which is preliminary data.</text>
</comment>
<dbReference type="CDD" id="cd06529">
    <property type="entry name" value="S24_LexA-like"/>
    <property type="match status" value="1"/>
</dbReference>
<organism evidence="2 3">
    <name type="scientific">Succinatimonas hippei (strain DSM 22608 / JCM 16073 / KCTC 15190 / YIT 12066)</name>
    <dbReference type="NCBI Taxonomy" id="762983"/>
    <lineage>
        <taxon>Bacteria</taxon>
        <taxon>Pseudomonadati</taxon>
        <taxon>Pseudomonadota</taxon>
        <taxon>Gammaproteobacteria</taxon>
        <taxon>Aeromonadales</taxon>
        <taxon>Succinivibrionaceae</taxon>
        <taxon>Succinatimonas</taxon>
    </lineage>
</organism>
<dbReference type="InterPro" id="IPR015927">
    <property type="entry name" value="Peptidase_S24_S26A/B/C"/>
</dbReference>
<protein>
    <submittedName>
        <fullName evidence="2">Peptidase S24-like protein</fullName>
    </submittedName>
</protein>
<dbReference type="HOGENOM" id="CLU_1854184_0_0_6"/>
<dbReference type="Gene3D" id="2.10.109.10">
    <property type="entry name" value="Umud Fragment, subunit A"/>
    <property type="match status" value="1"/>
</dbReference>
<dbReference type="RefSeq" id="WP_009143947.1">
    <property type="nucleotide sequence ID" value="NZ_GL831047.1"/>
</dbReference>
<dbReference type="AlphaFoldDB" id="E8LM09"/>
<evidence type="ECO:0000313" key="2">
    <source>
        <dbReference type="EMBL" id="EFY06459.1"/>
    </source>
</evidence>
<dbReference type="SUPFAM" id="SSF51306">
    <property type="entry name" value="LexA/Signal peptidase"/>
    <property type="match status" value="1"/>
</dbReference>
<name>E8LM09_SUCHY</name>
<feature type="domain" description="Peptidase S24/S26A/S26B/S26C" evidence="1">
    <location>
        <begin position="22"/>
        <end position="81"/>
    </location>
</feature>
<dbReference type="EMBL" id="AEVO01000118">
    <property type="protein sequence ID" value="EFY06459.1"/>
    <property type="molecule type" value="Genomic_DNA"/>
</dbReference>